<dbReference type="EMBL" id="CM020618">
    <property type="protein sequence ID" value="KAK1862597.1"/>
    <property type="molecule type" value="Genomic_DNA"/>
</dbReference>
<proteinExistence type="predicted"/>
<gene>
    <name evidence="1" type="ORF">I4F81_005165</name>
</gene>
<accession>A0ACC3BXG7</accession>
<organism evidence="1 2">
    <name type="scientific">Pyropia yezoensis</name>
    <name type="common">Susabi-nori</name>
    <name type="synonym">Porphyra yezoensis</name>
    <dbReference type="NCBI Taxonomy" id="2788"/>
    <lineage>
        <taxon>Eukaryota</taxon>
        <taxon>Rhodophyta</taxon>
        <taxon>Bangiophyceae</taxon>
        <taxon>Bangiales</taxon>
        <taxon>Bangiaceae</taxon>
        <taxon>Pyropia</taxon>
    </lineage>
</organism>
<evidence type="ECO:0000313" key="2">
    <source>
        <dbReference type="Proteomes" id="UP000798662"/>
    </source>
</evidence>
<sequence>MGRSRAGGGVLSLVCRPPVGRPRWRRGHETHRVWAMDQGLANSRPGQRRGELGCVPCESQVAKRELPLPRLSHFPPLPHPPHPLRFPPPPIPSSAAMAPPRRWATAAALAAATAAAAAATAAGHCTTMIVTPGASADGSVLTSSTSDCKDCDFRLARVAARTHDGAGTPPPRPVYEAKFNFPHLVTAGRSPTWEAANLEPEGLPQVAKWLPHTKPMSSVPGVNATAALYETGSGYALLNEHQLAMGESSCPAAFASKPVSDGGKALLDIAELSRLALERTRTARDAIALMGALAEKYGYYGAEWADETTKFDEAGEALMVGDTTEAWVFHILPDDTGASAVWAAQRVPDGHMTAVANNFVIRGVNGSDSDHFMFSDSVHEVATRLGLWDGKGLLDFTGVYGQARSAVHGSYSTRRVWRVFTLAVPGLDLPSHTDALMSNYPFSVAPTKKVDLARMVSFQRDHYEGTEFDTTVGLAGGPFGDPDRYDAGPVGNMSRERATYGEFPRTISLFRTSYSYVARSSAALPSTVGAMLLFAPHAAGTSAYVPFYLAGEAVPPAYATGSLFRFRGDVAYWAVAVVANWVHKYYVHAIEDVRALQAGLEADIRNGSLATFEADAAARLRKASEPKDVRAVTETLSAYTTSRAAATVAAYADAFPALVAKFHDGFIRTGETAPSVTMTTMFYPEWWLEAVGYFRAGDAAKAEAAARAAGEDPAAAAAAALAADDAVVPVVVAPAPAGSGLAADGGGDSSPTSGGPAVTNGAGVGGGKASPGGLWGGTTHLVLFVAGVVSGMGGGFLLAWWVGRLQRRGGYREIGGS</sequence>
<dbReference type="Proteomes" id="UP000798662">
    <property type="component" value="Chromosome 1"/>
</dbReference>
<name>A0ACC3BXG7_PYRYE</name>
<protein>
    <submittedName>
        <fullName evidence="1">Uncharacterized protein</fullName>
    </submittedName>
</protein>
<evidence type="ECO:0000313" key="1">
    <source>
        <dbReference type="EMBL" id="KAK1862597.1"/>
    </source>
</evidence>
<reference evidence="1" key="1">
    <citation type="submission" date="2019-11" db="EMBL/GenBank/DDBJ databases">
        <title>Nori genome reveals adaptations in red seaweeds to the harsh intertidal environment.</title>
        <authorList>
            <person name="Wang D."/>
            <person name="Mao Y."/>
        </authorList>
    </citation>
    <scope>NUCLEOTIDE SEQUENCE</scope>
    <source>
        <tissue evidence="1">Gametophyte</tissue>
    </source>
</reference>
<keyword evidence="2" id="KW-1185">Reference proteome</keyword>
<comment type="caution">
    <text evidence="1">The sequence shown here is derived from an EMBL/GenBank/DDBJ whole genome shotgun (WGS) entry which is preliminary data.</text>
</comment>